<accession>A0A9P0Q9Z0</accession>
<proteinExistence type="predicted"/>
<dbReference type="GO" id="GO:0005667">
    <property type="term" value="C:transcription regulator complex"/>
    <property type="evidence" value="ECO:0007669"/>
    <property type="project" value="TreeGrafter"/>
</dbReference>
<comment type="caution">
    <text evidence="2">The sequence shown here is derived from an EMBL/GenBank/DDBJ whole genome shotgun (WGS) entry which is preliminary data.</text>
</comment>
<gene>
    <name evidence="2" type="ORF">ACAOBT_LOCUS34544</name>
</gene>
<dbReference type="GO" id="GO:0005634">
    <property type="term" value="C:nucleus"/>
    <property type="evidence" value="ECO:0007669"/>
    <property type="project" value="TreeGrafter"/>
</dbReference>
<dbReference type="GO" id="GO:0006357">
    <property type="term" value="P:regulation of transcription by RNA polymerase II"/>
    <property type="evidence" value="ECO:0007669"/>
    <property type="project" value="TreeGrafter"/>
</dbReference>
<dbReference type="InterPro" id="IPR039353">
    <property type="entry name" value="TF_Adf1"/>
</dbReference>
<evidence type="ECO:0000259" key="1">
    <source>
        <dbReference type="PROSITE" id="PS51029"/>
    </source>
</evidence>
<keyword evidence="3" id="KW-1185">Reference proteome</keyword>
<dbReference type="Pfam" id="PF10545">
    <property type="entry name" value="MADF_DNA_bdg"/>
    <property type="match status" value="1"/>
</dbReference>
<dbReference type="SMART" id="SM00595">
    <property type="entry name" value="MADF"/>
    <property type="match status" value="1"/>
</dbReference>
<dbReference type="PANTHER" id="PTHR12243">
    <property type="entry name" value="MADF DOMAIN TRANSCRIPTION FACTOR"/>
    <property type="match status" value="1"/>
</dbReference>
<dbReference type="PANTHER" id="PTHR12243:SF69">
    <property type="entry name" value="SI:CH73-59F11.3"/>
    <property type="match status" value="1"/>
</dbReference>
<name>A0A9P0Q9Z0_ACAOB</name>
<organism evidence="2 3">
    <name type="scientific">Acanthoscelides obtectus</name>
    <name type="common">Bean weevil</name>
    <name type="synonym">Bruchus obtectus</name>
    <dbReference type="NCBI Taxonomy" id="200917"/>
    <lineage>
        <taxon>Eukaryota</taxon>
        <taxon>Metazoa</taxon>
        <taxon>Ecdysozoa</taxon>
        <taxon>Arthropoda</taxon>
        <taxon>Hexapoda</taxon>
        <taxon>Insecta</taxon>
        <taxon>Pterygota</taxon>
        <taxon>Neoptera</taxon>
        <taxon>Endopterygota</taxon>
        <taxon>Coleoptera</taxon>
        <taxon>Polyphaga</taxon>
        <taxon>Cucujiformia</taxon>
        <taxon>Chrysomeloidea</taxon>
        <taxon>Chrysomelidae</taxon>
        <taxon>Bruchinae</taxon>
        <taxon>Bruchini</taxon>
        <taxon>Acanthoscelides</taxon>
    </lineage>
</organism>
<protein>
    <recommendedName>
        <fullName evidence="1">MADF domain-containing protein</fullName>
    </recommendedName>
</protein>
<evidence type="ECO:0000313" key="3">
    <source>
        <dbReference type="Proteomes" id="UP001152888"/>
    </source>
</evidence>
<feature type="domain" description="MADF" evidence="1">
    <location>
        <begin position="36"/>
        <end position="139"/>
    </location>
</feature>
<dbReference type="InterPro" id="IPR006578">
    <property type="entry name" value="MADF-dom"/>
</dbReference>
<reference evidence="2" key="1">
    <citation type="submission" date="2022-03" db="EMBL/GenBank/DDBJ databases">
        <authorList>
            <person name="Sayadi A."/>
        </authorList>
    </citation>
    <scope>NUCLEOTIDE SEQUENCE</scope>
</reference>
<sequence>MHGDTLIVKSTDRRRRDGPLWWLIMADMDVVIDNELLIHCVQTRPVLWDKTLESFKDRNATRNAWHEVCHELLKDFDNLEDSKKNDFGREVMKRWKHLRDAFIRSEKNFKESKASGSQASKRKKYIFNDELQFLRKIYKERETEESYDNEDEEIAGASAATVLTEVTEIEGSTKAVVSKAKPPTRQHKKMDDVDLKILRAMEQTEPKNKTTNCNSLKACCLMKTNLTTTSGFNGKWNFSKSFLKSKIHIPAYLNPEMYRTILLPSLINNPTLPNLSTFPTCVNEHLRIKGCPLSIQHNK</sequence>
<dbReference type="PROSITE" id="PS51029">
    <property type="entry name" value="MADF"/>
    <property type="match status" value="1"/>
</dbReference>
<dbReference type="Proteomes" id="UP001152888">
    <property type="component" value="Unassembled WGS sequence"/>
</dbReference>
<evidence type="ECO:0000313" key="2">
    <source>
        <dbReference type="EMBL" id="CAH2015126.1"/>
    </source>
</evidence>
<dbReference type="AlphaFoldDB" id="A0A9P0Q9Z0"/>
<dbReference type="EMBL" id="CAKOFQ010008618">
    <property type="protein sequence ID" value="CAH2015126.1"/>
    <property type="molecule type" value="Genomic_DNA"/>
</dbReference>
<dbReference type="OrthoDB" id="10071528at2759"/>